<feature type="compositionally biased region" description="Basic residues" evidence="1">
    <location>
        <begin position="202"/>
        <end position="211"/>
    </location>
</feature>
<feature type="compositionally biased region" description="Basic and acidic residues" evidence="1">
    <location>
        <begin position="1"/>
        <end position="21"/>
    </location>
</feature>
<dbReference type="VEuPathDB" id="TriTrypDB:TvY486_0018040"/>
<evidence type="ECO:0000313" key="2">
    <source>
        <dbReference type="EMBL" id="CCD19098.1"/>
    </source>
</evidence>
<feature type="compositionally biased region" description="Basic and acidic residues" evidence="1">
    <location>
        <begin position="258"/>
        <end position="269"/>
    </location>
</feature>
<dbReference type="EMBL" id="CAEX01002617">
    <property type="protein sequence ID" value="CCD19098.1"/>
    <property type="molecule type" value="Genomic_DNA"/>
</dbReference>
<evidence type="ECO:0000313" key="3">
    <source>
        <dbReference type="Proteomes" id="UP000009027"/>
    </source>
</evidence>
<dbReference type="Proteomes" id="UP000009027">
    <property type="component" value="Unassembled WGS sequence"/>
</dbReference>
<feature type="compositionally biased region" description="Basic and acidic residues" evidence="1">
    <location>
        <begin position="307"/>
        <end position="326"/>
    </location>
</feature>
<feature type="region of interest" description="Disordered" evidence="1">
    <location>
        <begin position="190"/>
        <end position="326"/>
    </location>
</feature>
<dbReference type="AlphaFoldDB" id="F9WNI0"/>
<feature type="region of interest" description="Disordered" evidence="1">
    <location>
        <begin position="1"/>
        <end position="147"/>
    </location>
</feature>
<name>F9WNI0_TRYVY</name>
<feature type="compositionally biased region" description="Basic residues" evidence="1">
    <location>
        <begin position="289"/>
        <end position="302"/>
    </location>
</feature>
<feature type="compositionally biased region" description="Basic residues" evidence="1">
    <location>
        <begin position="49"/>
        <end position="61"/>
    </location>
</feature>
<proteinExistence type="predicted"/>
<evidence type="ECO:0000256" key="1">
    <source>
        <dbReference type="SAM" id="MobiDB-lite"/>
    </source>
</evidence>
<accession>F9WNI0</accession>
<reference evidence="2 3" key="1">
    <citation type="journal article" date="2012" name="Proc. Natl. Acad. Sci. U.S.A.">
        <title>Antigenic diversity is generated by distinct evolutionary mechanisms in African trypanosome species.</title>
        <authorList>
            <person name="Jackson A.P."/>
            <person name="Berry A."/>
            <person name="Aslett M."/>
            <person name="Allison H.C."/>
            <person name="Burton P."/>
            <person name="Vavrova-Anderson J."/>
            <person name="Brown R."/>
            <person name="Browne H."/>
            <person name="Corton N."/>
            <person name="Hauser H."/>
            <person name="Gamble J."/>
            <person name="Gilderthorp R."/>
            <person name="Marcello L."/>
            <person name="McQuillan J."/>
            <person name="Otto T.D."/>
            <person name="Quail M.A."/>
            <person name="Sanders M.J."/>
            <person name="van Tonder A."/>
            <person name="Ginger M.L."/>
            <person name="Field M.C."/>
            <person name="Barry J.D."/>
            <person name="Hertz-Fowler C."/>
            <person name="Berriman M."/>
        </authorList>
    </citation>
    <scope>NUCLEOTIDE SEQUENCE</scope>
    <source>
        <strain evidence="2 3">Y486</strain>
    </source>
</reference>
<gene>
    <name evidence="2" type="ORF">TvY486_0018040</name>
</gene>
<feature type="compositionally biased region" description="Basic and acidic residues" evidence="1">
    <location>
        <begin position="98"/>
        <end position="118"/>
    </location>
</feature>
<keyword evidence="3" id="KW-1185">Reference proteome</keyword>
<sequence length="326" mass="38082">MWEKNKQTQTETQHRHLRTESGQRAPRGCLRSSEQSESTTREEHTAEPRHRKHCTHSHALSHKLATGKRTGPAVPPQPGQHTAQTRDSCIRTQKKRKRNEDKDKCLGLKRDSSGEDTRHLRKRRHQERYKTTRGATRWKGTDTRNPVSVQHTLAEWQLDRTDAQTTSKQHRGTRTHTHLAEVTRDAKWRQHNNGNGQTKVHENRHKSKKREPRQWAAHIDKEPRRKRSAWRRACSTLRGAHRTTRAVNAVSGTKPRRQQREENLKGDRARAKRARTAAEKEKAPVTSRRLLKTVGRHKKRTTPHGILDQRKSADNRHVRRDSNARR</sequence>
<organism evidence="2 3">
    <name type="scientific">Trypanosoma vivax (strain Y486)</name>
    <dbReference type="NCBI Taxonomy" id="1055687"/>
    <lineage>
        <taxon>Eukaryota</taxon>
        <taxon>Discoba</taxon>
        <taxon>Euglenozoa</taxon>
        <taxon>Kinetoplastea</taxon>
        <taxon>Metakinetoplastina</taxon>
        <taxon>Trypanosomatida</taxon>
        <taxon>Trypanosomatidae</taxon>
        <taxon>Trypanosoma</taxon>
        <taxon>Duttonella</taxon>
    </lineage>
</organism>
<protein>
    <submittedName>
        <fullName evidence="2">Uncharacterized protein</fullName>
    </submittedName>
</protein>
<feature type="compositionally biased region" description="Basic and acidic residues" evidence="1">
    <location>
        <begin position="39"/>
        <end position="48"/>
    </location>
</feature>
<feature type="compositionally biased region" description="Polar residues" evidence="1">
    <location>
        <begin position="79"/>
        <end position="91"/>
    </location>
</feature>